<evidence type="ECO:0000256" key="2">
    <source>
        <dbReference type="ARBA" id="ARBA00011344"/>
    </source>
</evidence>
<evidence type="ECO:0000256" key="5">
    <source>
        <dbReference type="ARBA" id="ARBA00023163"/>
    </source>
</evidence>
<dbReference type="AlphaFoldDB" id="A0A1I0YS50"/>
<evidence type="ECO:0000256" key="3">
    <source>
        <dbReference type="ARBA" id="ARBA00023015"/>
    </source>
</evidence>
<dbReference type="GO" id="GO:0003677">
    <property type="term" value="F:DNA binding"/>
    <property type="evidence" value="ECO:0007669"/>
    <property type="project" value="InterPro"/>
</dbReference>
<dbReference type="SUPFAM" id="SSF54427">
    <property type="entry name" value="NTF2-like"/>
    <property type="match status" value="1"/>
</dbReference>
<dbReference type="SUPFAM" id="SSF88659">
    <property type="entry name" value="Sigma3 and sigma4 domains of RNA polymerase sigma factors"/>
    <property type="match status" value="1"/>
</dbReference>
<dbReference type="GO" id="GO:0006352">
    <property type="term" value="P:DNA-templated transcription initiation"/>
    <property type="evidence" value="ECO:0007669"/>
    <property type="project" value="InterPro"/>
</dbReference>
<dbReference type="Pfam" id="PF12680">
    <property type="entry name" value="SnoaL_2"/>
    <property type="match status" value="1"/>
</dbReference>
<dbReference type="InterPro" id="IPR037401">
    <property type="entry name" value="SnoaL-like"/>
</dbReference>
<dbReference type="SUPFAM" id="SSF88946">
    <property type="entry name" value="Sigma2 domain of RNA polymerase sigma factors"/>
    <property type="match status" value="1"/>
</dbReference>
<dbReference type="STRING" id="988821.SAMN05421867_108117"/>
<evidence type="ECO:0000313" key="10">
    <source>
        <dbReference type="EMBL" id="SFB15817.1"/>
    </source>
</evidence>
<dbReference type="NCBIfam" id="TIGR02960">
    <property type="entry name" value="SigX5"/>
    <property type="match status" value="1"/>
</dbReference>
<comment type="similarity">
    <text evidence="1">Belongs to the sigma-70 factor family. ECF subfamily.</text>
</comment>
<feature type="compositionally biased region" description="Gly residues" evidence="6">
    <location>
        <begin position="372"/>
        <end position="383"/>
    </location>
</feature>
<protein>
    <submittedName>
        <fullName evidence="10">RNA polymerase sigma-70 factor, ECF subfamily</fullName>
    </submittedName>
</protein>
<name>A0A1I0YS50_9CELL</name>
<dbReference type="InterPro" id="IPR013324">
    <property type="entry name" value="RNA_pol_sigma_r3/r4-like"/>
</dbReference>
<proteinExistence type="inferred from homology"/>
<dbReference type="InterPro" id="IPR013325">
    <property type="entry name" value="RNA_pol_sigma_r2"/>
</dbReference>
<sequence length="383" mass="40967">MSEGVARFGDVTLTTPPGTVTATVKTTAPALPDPPTEDAFRAATDPMRREILAHCYRMTGSVHDAEDLLQETYLRAWRALHGFEQRSSLRTWMFRIATNACLTHLEGRARRPLPTGIGAPADPAHQPLVDEAVPWLEPMPDRLVLVETPVDPAEQAVERDSIRLAFVAALQHLTAQQRAVLLLREVLAWSAAEVAEALGLTVAGVNSTLQRARAQVARLDADAPPAPLDERGQALVERYVEAFERYDVAGIVELLAADVVWEMPPYPAWYRGAEQVGRLISTWCPATGPDSQRLVRTSANGLPALALYMQDEDGVHRAFHVQQLTLGPDGVRHVVAFFGGAELFARFGLPSVLPTTAGPTRTGAGTAASAGSGAGAGAGTAAG</sequence>
<feature type="domain" description="RNA polymerase sigma-70 region 2" evidence="7">
    <location>
        <begin position="48"/>
        <end position="110"/>
    </location>
</feature>
<keyword evidence="11" id="KW-1185">Reference proteome</keyword>
<keyword evidence="4" id="KW-0731">Sigma factor</keyword>
<dbReference type="InterPro" id="IPR014284">
    <property type="entry name" value="RNA_pol_sigma-70_dom"/>
</dbReference>
<dbReference type="CDD" id="cd06171">
    <property type="entry name" value="Sigma70_r4"/>
    <property type="match status" value="1"/>
</dbReference>
<feature type="region of interest" description="Disordered" evidence="6">
    <location>
        <begin position="360"/>
        <end position="383"/>
    </location>
</feature>
<dbReference type="InterPro" id="IPR014305">
    <property type="entry name" value="RNA_pol_sigma-G_actinobac"/>
</dbReference>
<dbReference type="PANTHER" id="PTHR43133:SF65">
    <property type="entry name" value="ECF RNA POLYMERASE SIGMA FACTOR SIGG"/>
    <property type="match status" value="1"/>
</dbReference>
<keyword evidence="5" id="KW-0804">Transcription</keyword>
<evidence type="ECO:0000256" key="1">
    <source>
        <dbReference type="ARBA" id="ARBA00010641"/>
    </source>
</evidence>
<dbReference type="PANTHER" id="PTHR43133">
    <property type="entry name" value="RNA POLYMERASE ECF-TYPE SIGMA FACTO"/>
    <property type="match status" value="1"/>
</dbReference>
<accession>A0A1I0YS50</accession>
<dbReference type="Pfam" id="PF08281">
    <property type="entry name" value="Sigma70_r4_2"/>
    <property type="match status" value="1"/>
</dbReference>
<comment type="subunit">
    <text evidence="2">Interacts transiently with the RNA polymerase catalytic core formed by RpoA, RpoB, RpoC and RpoZ (2 alpha, 1 beta, 1 beta' and 1 omega subunit) to form the RNA polymerase holoenzyme that can initiate transcription.</text>
</comment>
<gene>
    <name evidence="10" type="ORF">SAMN05421867_108117</name>
</gene>
<dbReference type="InterPro" id="IPR032710">
    <property type="entry name" value="NTF2-like_dom_sf"/>
</dbReference>
<evidence type="ECO:0000259" key="7">
    <source>
        <dbReference type="Pfam" id="PF04542"/>
    </source>
</evidence>
<dbReference type="Gene3D" id="1.10.1740.10">
    <property type="match status" value="1"/>
</dbReference>
<dbReference type="InterPro" id="IPR013249">
    <property type="entry name" value="RNA_pol_sigma70_r4_t2"/>
</dbReference>
<evidence type="ECO:0000256" key="6">
    <source>
        <dbReference type="SAM" id="MobiDB-lite"/>
    </source>
</evidence>
<dbReference type="Gene3D" id="3.10.450.50">
    <property type="match status" value="1"/>
</dbReference>
<feature type="domain" description="RNA polymerase sigma factor 70 region 4 type 2" evidence="8">
    <location>
        <begin position="164"/>
        <end position="215"/>
    </location>
</feature>
<dbReference type="InterPro" id="IPR007627">
    <property type="entry name" value="RNA_pol_sigma70_r2"/>
</dbReference>
<dbReference type="InterPro" id="IPR039425">
    <property type="entry name" value="RNA_pol_sigma-70-like"/>
</dbReference>
<dbReference type="GO" id="GO:0016987">
    <property type="term" value="F:sigma factor activity"/>
    <property type="evidence" value="ECO:0007669"/>
    <property type="project" value="UniProtKB-KW"/>
</dbReference>
<dbReference type="NCBIfam" id="TIGR02937">
    <property type="entry name" value="sigma70-ECF"/>
    <property type="match status" value="1"/>
</dbReference>
<organism evidence="10 11">
    <name type="scientific">Cellulomonas marina</name>
    <dbReference type="NCBI Taxonomy" id="988821"/>
    <lineage>
        <taxon>Bacteria</taxon>
        <taxon>Bacillati</taxon>
        <taxon>Actinomycetota</taxon>
        <taxon>Actinomycetes</taxon>
        <taxon>Micrococcales</taxon>
        <taxon>Cellulomonadaceae</taxon>
        <taxon>Cellulomonas</taxon>
    </lineage>
</organism>
<dbReference type="EMBL" id="FOKA01000008">
    <property type="protein sequence ID" value="SFB15817.1"/>
    <property type="molecule type" value="Genomic_DNA"/>
</dbReference>
<feature type="compositionally biased region" description="Low complexity" evidence="6">
    <location>
        <begin position="360"/>
        <end position="371"/>
    </location>
</feature>
<evidence type="ECO:0000313" key="11">
    <source>
        <dbReference type="Proteomes" id="UP000199012"/>
    </source>
</evidence>
<feature type="domain" description="SnoaL-like" evidence="9">
    <location>
        <begin position="236"/>
        <end position="308"/>
    </location>
</feature>
<dbReference type="Pfam" id="PF04542">
    <property type="entry name" value="Sigma70_r2"/>
    <property type="match status" value="1"/>
</dbReference>
<dbReference type="InterPro" id="IPR036388">
    <property type="entry name" value="WH-like_DNA-bd_sf"/>
</dbReference>
<dbReference type="NCBIfam" id="NF006089">
    <property type="entry name" value="PRK08241.1"/>
    <property type="match status" value="1"/>
</dbReference>
<evidence type="ECO:0000259" key="9">
    <source>
        <dbReference type="Pfam" id="PF12680"/>
    </source>
</evidence>
<dbReference type="Proteomes" id="UP000199012">
    <property type="component" value="Unassembled WGS sequence"/>
</dbReference>
<evidence type="ECO:0000259" key="8">
    <source>
        <dbReference type="Pfam" id="PF08281"/>
    </source>
</evidence>
<dbReference type="Gene3D" id="1.10.10.10">
    <property type="entry name" value="Winged helix-like DNA-binding domain superfamily/Winged helix DNA-binding domain"/>
    <property type="match status" value="1"/>
</dbReference>
<evidence type="ECO:0000256" key="4">
    <source>
        <dbReference type="ARBA" id="ARBA00023082"/>
    </source>
</evidence>
<keyword evidence="3" id="KW-0805">Transcription regulation</keyword>
<reference evidence="10 11" key="1">
    <citation type="submission" date="2016-10" db="EMBL/GenBank/DDBJ databases">
        <authorList>
            <person name="de Groot N.N."/>
        </authorList>
    </citation>
    <scope>NUCLEOTIDE SEQUENCE [LARGE SCALE GENOMIC DNA]</scope>
    <source>
        <strain evidence="10 11">CGMCC 4.6945</strain>
    </source>
</reference>